<sequence>MKEDKSDIEIFRVGDIVTYKTHPMFENRRIKGDTKLIPPIMVVISVNSNEHEAINTKYDCIYFDDDRCEFNVVLLKHFMLRTFEDLLYEKINNKGMIIEDYTTLIEKVKNYPPVKYELGSAVSFKTKKLEIYKKRTSKSIEIDPESGKINEIKEVLNYVVSFASPDFILCQEFNQYPKGLIMNKPNNSYISKELFKVKWYNVAKKKFSEQILPSECFVDQFYLNDD</sequence>
<dbReference type="EMBL" id="FOKU01000018">
    <property type="protein sequence ID" value="SFC66120.1"/>
    <property type="molecule type" value="Genomic_DNA"/>
</dbReference>
<evidence type="ECO:0008006" key="5">
    <source>
        <dbReference type="Google" id="ProtNLM"/>
    </source>
</evidence>
<reference evidence="2 3" key="1">
    <citation type="submission" date="2016-11" db="EMBL/GenBank/DDBJ databases">
        <authorList>
            <person name="Varghese N."/>
            <person name="Submissions S."/>
        </authorList>
    </citation>
    <scope>NUCLEOTIDE SEQUENCE [LARGE SCALE GENOMIC DNA]</scope>
    <source>
        <strain evidence="2 3">CGMCC 1.12174</strain>
        <strain evidence="1 4">DSM 26351</strain>
    </source>
</reference>
<dbReference type="AlphaFoldDB" id="A0A1M7CU95"/>
<dbReference type="Proteomes" id="UP000198940">
    <property type="component" value="Unassembled WGS sequence"/>
</dbReference>
<evidence type="ECO:0000313" key="1">
    <source>
        <dbReference type="EMBL" id="SFC66120.1"/>
    </source>
</evidence>
<evidence type="ECO:0000313" key="3">
    <source>
        <dbReference type="Proteomes" id="UP000184031"/>
    </source>
</evidence>
<dbReference type="STRING" id="1055723.SAMN05216293_4112"/>
<dbReference type="Proteomes" id="UP000184031">
    <property type="component" value="Unassembled WGS sequence"/>
</dbReference>
<keyword evidence="4" id="KW-1185">Reference proteome</keyword>
<evidence type="ECO:0000313" key="4">
    <source>
        <dbReference type="Proteomes" id="UP000198940"/>
    </source>
</evidence>
<protein>
    <recommendedName>
        <fullName evidence="5">Immunity protein 26</fullName>
    </recommendedName>
</protein>
<evidence type="ECO:0000313" key="2">
    <source>
        <dbReference type="EMBL" id="SHL70663.1"/>
    </source>
</evidence>
<gene>
    <name evidence="1" type="ORF">SAMN04487891_11818</name>
    <name evidence="2" type="ORF">SAMN05216293_4112</name>
</gene>
<dbReference type="RefSeq" id="WP_072883064.1">
    <property type="nucleotide sequence ID" value="NZ_FOKU01000018.1"/>
</dbReference>
<name>A0A1M7CU95_9FLAO</name>
<accession>A0A1M7CU95</accession>
<comment type="caution">
    <text evidence="2">The sequence shown here is derived from an EMBL/GenBank/DDBJ whole genome shotgun (WGS) entry which is preliminary data.</text>
</comment>
<dbReference type="EMBL" id="FRAT01000016">
    <property type="protein sequence ID" value="SHL70663.1"/>
    <property type="molecule type" value="Genomic_DNA"/>
</dbReference>
<proteinExistence type="predicted"/>
<organism evidence="2 3">
    <name type="scientific">Flagellimonas taeanensis</name>
    <dbReference type="NCBI Taxonomy" id="1005926"/>
    <lineage>
        <taxon>Bacteria</taxon>
        <taxon>Pseudomonadati</taxon>
        <taxon>Bacteroidota</taxon>
        <taxon>Flavobacteriia</taxon>
        <taxon>Flavobacteriales</taxon>
        <taxon>Flavobacteriaceae</taxon>
        <taxon>Flagellimonas</taxon>
    </lineage>
</organism>
<dbReference type="OrthoDB" id="918051at2"/>